<sequence length="196" mass="22565">MVKNDGEEGGELAQPHARHIKKRALRNKALSVSFNEKDLRDYVTGFHKRKKKRRKEAEKQKEEAMRRMRIEARKKRKLEKDLVLHGGVLPADRAVDDQNDDQGNEEEEPLAPLSEATTYDNGNVKVTVTTSEVSREDEIDPIDKPQTATVTAQLLGKDKKHNLPITKKKLFKKVAKQRGRPKLRSKRDKKKGRKKK</sequence>
<dbReference type="OrthoDB" id="551633at2759"/>
<evidence type="ECO:0000313" key="6">
    <source>
        <dbReference type="EMBL" id="KGN54640.1"/>
    </source>
</evidence>
<keyword evidence="4" id="KW-0539">Nucleus</keyword>
<proteinExistence type="inferred from homology"/>
<evidence type="ECO:0000256" key="3">
    <source>
        <dbReference type="ARBA" id="ARBA00023054"/>
    </source>
</evidence>
<feature type="region of interest" description="Disordered" evidence="5">
    <location>
        <begin position="84"/>
        <end position="124"/>
    </location>
</feature>
<evidence type="ECO:0000256" key="2">
    <source>
        <dbReference type="ARBA" id="ARBA00007175"/>
    </source>
</evidence>
<keyword evidence="3" id="KW-0175">Coiled coil</keyword>
<dbReference type="eggNOG" id="KOG4709">
    <property type="taxonomic scope" value="Eukaryota"/>
</dbReference>
<name>A0A0A0KYB4_CUCSA</name>
<dbReference type="AlphaFoldDB" id="A0A0A0KYB4"/>
<reference evidence="6 7" key="4">
    <citation type="journal article" date="2011" name="BMC Genomics">
        <title>RNA-Seq improves annotation of protein-coding genes in the cucumber genome.</title>
        <authorList>
            <person name="Li Z."/>
            <person name="Zhang Z."/>
            <person name="Yan P."/>
            <person name="Huang S."/>
            <person name="Fei Z."/>
            <person name="Lin K."/>
        </authorList>
    </citation>
    <scope>NUCLEOTIDE SEQUENCE [LARGE SCALE GENOMIC DNA]</scope>
    <source>
        <strain evidence="7">cv. 9930</strain>
    </source>
</reference>
<organism evidence="6 7">
    <name type="scientific">Cucumis sativus</name>
    <name type="common">Cucumber</name>
    <dbReference type="NCBI Taxonomy" id="3659"/>
    <lineage>
        <taxon>Eukaryota</taxon>
        <taxon>Viridiplantae</taxon>
        <taxon>Streptophyta</taxon>
        <taxon>Embryophyta</taxon>
        <taxon>Tracheophyta</taxon>
        <taxon>Spermatophyta</taxon>
        <taxon>Magnoliopsida</taxon>
        <taxon>eudicotyledons</taxon>
        <taxon>Gunneridae</taxon>
        <taxon>Pentapetalae</taxon>
        <taxon>rosids</taxon>
        <taxon>fabids</taxon>
        <taxon>Cucurbitales</taxon>
        <taxon>Cucurbitaceae</taxon>
        <taxon>Benincaseae</taxon>
        <taxon>Cucumis</taxon>
    </lineage>
</organism>
<dbReference type="OMA" id="MYDNGDM"/>
<feature type="region of interest" description="Disordered" evidence="5">
    <location>
        <begin position="45"/>
        <end position="65"/>
    </location>
</feature>
<reference evidence="6 7" key="1">
    <citation type="journal article" date="2009" name="Nat. Genet.">
        <title>The genome of the cucumber, Cucumis sativus L.</title>
        <authorList>
            <person name="Huang S."/>
            <person name="Li R."/>
            <person name="Zhang Z."/>
            <person name="Li L."/>
            <person name="Gu X."/>
            <person name="Fan W."/>
            <person name="Lucas W.J."/>
            <person name="Wang X."/>
            <person name="Xie B."/>
            <person name="Ni P."/>
            <person name="Ren Y."/>
            <person name="Zhu H."/>
            <person name="Li J."/>
            <person name="Lin K."/>
            <person name="Jin W."/>
            <person name="Fei Z."/>
            <person name="Li G."/>
            <person name="Staub J."/>
            <person name="Kilian A."/>
            <person name="van der Vossen E.A."/>
            <person name="Wu Y."/>
            <person name="Guo J."/>
            <person name="He J."/>
            <person name="Jia Z."/>
            <person name="Ren Y."/>
            <person name="Tian G."/>
            <person name="Lu Y."/>
            <person name="Ruan J."/>
            <person name="Qian W."/>
            <person name="Wang M."/>
            <person name="Huang Q."/>
            <person name="Li B."/>
            <person name="Xuan Z."/>
            <person name="Cao J."/>
            <person name="Asan"/>
            <person name="Wu Z."/>
            <person name="Zhang J."/>
            <person name="Cai Q."/>
            <person name="Bai Y."/>
            <person name="Zhao B."/>
            <person name="Han Y."/>
            <person name="Li Y."/>
            <person name="Li X."/>
            <person name="Wang S."/>
            <person name="Shi Q."/>
            <person name="Liu S."/>
            <person name="Cho W.K."/>
            <person name="Kim J.Y."/>
            <person name="Xu Y."/>
            <person name="Heller-Uszynska K."/>
            <person name="Miao H."/>
            <person name="Cheng Z."/>
            <person name="Zhang S."/>
            <person name="Wu J."/>
            <person name="Yang Y."/>
            <person name="Kang H."/>
            <person name="Li M."/>
            <person name="Liang H."/>
            <person name="Ren X."/>
            <person name="Shi Z."/>
            <person name="Wen M."/>
            <person name="Jian M."/>
            <person name="Yang H."/>
            <person name="Zhang G."/>
            <person name="Yang Z."/>
            <person name="Chen R."/>
            <person name="Liu S."/>
            <person name="Li J."/>
            <person name="Ma L."/>
            <person name="Liu H."/>
            <person name="Zhou Y."/>
            <person name="Zhao J."/>
            <person name="Fang X."/>
            <person name="Li G."/>
            <person name="Fang L."/>
            <person name="Li Y."/>
            <person name="Liu D."/>
            <person name="Zheng H."/>
            <person name="Zhang Y."/>
            <person name="Qin N."/>
            <person name="Li Z."/>
            <person name="Yang G."/>
            <person name="Yang S."/>
            <person name="Bolund L."/>
            <person name="Kristiansen K."/>
            <person name="Zheng H."/>
            <person name="Li S."/>
            <person name="Zhang X."/>
            <person name="Yang H."/>
            <person name="Wang J."/>
            <person name="Sun R."/>
            <person name="Zhang B."/>
            <person name="Jiang S."/>
            <person name="Wang J."/>
            <person name="Du Y."/>
            <person name="Li S."/>
        </authorList>
    </citation>
    <scope>NUCLEOTIDE SEQUENCE [LARGE SCALE GENOMIC DNA]</scope>
    <source>
        <strain evidence="7">cv. 9930</strain>
    </source>
</reference>
<evidence type="ECO:0000313" key="7">
    <source>
        <dbReference type="Proteomes" id="UP000029981"/>
    </source>
</evidence>
<dbReference type="PANTHER" id="PTHR14577">
    <property type="entry name" value="NUCLEOLAR PROTEIN 12"/>
    <property type="match status" value="1"/>
</dbReference>
<reference evidence="6 7" key="3">
    <citation type="journal article" date="2010" name="BMC Genomics">
        <title>Transcriptome sequencing and comparative analysis of cucumber flowers with different sex types.</title>
        <authorList>
            <person name="Guo S."/>
            <person name="Zheng Y."/>
            <person name="Joung J.G."/>
            <person name="Liu S."/>
            <person name="Zhang Z."/>
            <person name="Crasta O.R."/>
            <person name="Sobral B.W."/>
            <person name="Xu Y."/>
            <person name="Huang S."/>
            <person name="Fei Z."/>
        </authorList>
    </citation>
    <scope>NUCLEOTIDE SEQUENCE [LARGE SCALE GENOMIC DNA]</scope>
    <source>
        <strain evidence="7">cv. 9930</strain>
    </source>
</reference>
<evidence type="ECO:0000256" key="5">
    <source>
        <dbReference type="SAM" id="MobiDB-lite"/>
    </source>
</evidence>
<dbReference type="GO" id="GO:0005730">
    <property type="term" value="C:nucleolus"/>
    <property type="evidence" value="ECO:0000318"/>
    <property type="project" value="GO_Central"/>
</dbReference>
<evidence type="ECO:0008006" key="8">
    <source>
        <dbReference type="Google" id="ProtNLM"/>
    </source>
</evidence>
<dbReference type="EMBL" id="CM002925">
    <property type="protein sequence ID" value="KGN54640.1"/>
    <property type="molecule type" value="Genomic_DNA"/>
</dbReference>
<feature type="compositionally biased region" description="Basic and acidic residues" evidence="5">
    <location>
        <begin position="55"/>
        <end position="65"/>
    </location>
</feature>
<evidence type="ECO:0000256" key="1">
    <source>
        <dbReference type="ARBA" id="ARBA00004604"/>
    </source>
</evidence>
<comment type="subcellular location">
    <subcellularLocation>
        <location evidence="1">Nucleus</location>
        <location evidence="1">Nucleolus</location>
    </subcellularLocation>
</comment>
<dbReference type="STRING" id="3659.A0A0A0KYB4"/>
<feature type="compositionally biased region" description="Basic residues" evidence="5">
    <location>
        <begin position="158"/>
        <end position="196"/>
    </location>
</feature>
<feature type="region of interest" description="Disordered" evidence="5">
    <location>
        <begin position="154"/>
        <end position="196"/>
    </location>
</feature>
<dbReference type="Proteomes" id="UP000029981">
    <property type="component" value="Chromosome 4"/>
</dbReference>
<gene>
    <name evidence="6" type="ORF">Csa_4G414400</name>
</gene>
<dbReference type="InterPro" id="IPR019186">
    <property type="entry name" value="Nucleolar_protein_12"/>
</dbReference>
<dbReference type="Pfam" id="PF09805">
    <property type="entry name" value="Nop25"/>
    <property type="match status" value="1"/>
</dbReference>
<dbReference type="PANTHER" id="PTHR14577:SF0">
    <property type="entry name" value="NUCLEOLAR PROTEIN 12"/>
    <property type="match status" value="1"/>
</dbReference>
<keyword evidence="7" id="KW-1185">Reference proteome</keyword>
<feature type="compositionally biased region" description="Acidic residues" evidence="5">
    <location>
        <begin position="97"/>
        <end position="109"/>
    </location>
</feature>
<dbReference type="Gramene" id="KGN54640">
    <property type="protein sequence ID" value="KGN54640"/>
    <property type="gene ID" value="Csa_4G414400"/>
</dbReference>
<dbReference type="GO" id="GO:0019843">
    <property type="term" value="F:rRNA binding"/>
    <property type="evidence" value="ECO:0000318"/>
    <property type="project" value="GO_Central"/>
</dbReference>
<evidence type="ECO:0000256" key="4">
    <source>
        <dbReference type="ARBA" id="ARBA00023242"/>
    </source>
</evidence>
<protein>
    <recommendedName>
        <fullName evidence="8">Ribosomal RNA-processing protein 17</fullName>
    </recommendedName>
</protein>
<comment type="similarity">
    <text evidence="2">Belongs to the RRP17 family.</text>
</comment>
<accession>A0A0A0KYB4</accession>
<reference evidence="6 7" key="2">
    <citation type="journal article" date="2009" name="PLoS ONE">
        <title>An integrated genetic and cytogenetic map of the cucumber genome.</title>
        <authorList>
            <person name="Ren Y."/>
            <person name="Zhang Z."/>
            <person name="Liu J."/>
            <person name="Staub J.E."/>
            <person name="Han Y."/>
            <person name="Cheng Z."/>
            <person name="Li X."/>
            <person name="Lu J."/>
            <person name="Miao H."/>
            <person name="Kang H."/>
            <person name="Xie B."/>
            <person name="Gu X."/>
            <person name="Wang X."/>
            <person name="Du Y."/>
            <person name="Jin W."/>
            <person name="Huang S."/>
        </authorList>
    </citation>
    <scope>NUCLEOTIDE SEQUENCE [LARGE SCALE GENOMIC DNA]</scope>
    <source>
        <strain evidence="7">cv. 9930</strain>
    </source>
</reference>